<evidence type="ECO:0000256" key="9">
    <source>
        <dbReference type="SAM" id="SignalP"/>
    </source>
</evidence>
<feature type="active site" description="Charge relay system" evidence="5">
    <location>
        <position position="72"/>
    </location>
</feature>
<dbReference type="PANTHER" id="PTHR43806:SF11">
    <property type="entry name" value="CEREVISIN-RELATED"/>
    <property type="match status" value="1"/>
</dbReference>
<dbReference type="SUPFAM" id="SSF52743">
    <property type="entry name" value="Subtilisin-like"/>
    <property type="match status" value="1"/>
</dbReference>
<gene>
    <name evidence="11" type="ORF">SAMN04489745_2933</name>
</gene>
<keyword evidence="8" id="KW-0472">Membrane</keyword>
<dbReference type="Proteomes" id="UP000182652">
    <property type="component" value="Unassembled WGS sequence"/>
</dbReference>
<feature type="active site" description="Charge relay system" evidence="5">
    <location>
        <position position="298"/>
    </location>
</feature>
<protein>
    <submittedName>
        <fullName evidence="11">Serine protease, subtilisin family</fullName>
    </submittedName>
</protein>
<feature type="domain" description="Peptidase S8/S53" evidence="10">
    <location>
        <begin position="63"/>
        <end position="346"/>
    </location>
</feature>
<name>A0A1H4SQM2_9MICC</name>
<dbReference type="InterPro" id="IPR023828">
    <property type="entry name" value="Peptidase_S8_Ser-AS"/>
</dbReference>
<accession>A0A1H4SQM2</accession>
<dbReference type="PROSITE" id="PS00137">
    <property type="entry name" value="SUBTILASE_HIS"/>
    <property type="match status" value="1"/>
</dbReference>
<dbReference type="InterPro" id="IPR015500">
    <property type="entry name" value="Peptidase_S8_subtilisin-rel"/>
</dbReference>
<feature type="transmembrane region" description="Helical" evidence="8">
    <location>
        <begin position="416"/>
        <end position="438"/>
    </location>
</feature>
<dbReference type="Pfam" id="PF00082">
    <property type="entry name" value="Peptidase_S8"/>
    <property type="match status" value="1"/>
</dbReference>
<dbReference type="PROSITE" id="PS00138">
    <property type="entry name" value="SUBTILASE_SER"/>
    <property type="match status" value="1"/>
</dbReference>
<evidence type="ECO:0000256" key="4">
    <source>
        <dbReference type="ARBA" id="ARBA00022825"/>
    </source>
</evidence>
<dbReference type="GO" id="GO:0006508">
    <property type="term" value="P:proteolysis"/>
    <property type="evidence" value="ECO:0007669"/>
    <property type="project" value="UniProtKB-KW"/>
</dbReference>
<feature type="compositionally biased region" description="Low complexity" evidence="7">
    <location>
        <begin position="454"/>
        <end position="470"/>
    </location>
</feature>
<dbReference type="InterPro" id="IPR022398">
    <property type="entry name" value="Peptidase_S8_His-AS"/>
</dbReference>
<sequence>MRAQDAHRARGRGRCVRILSTALVLTIAASLSLAAPAQADSIRSGEYWLDGYGVTKAWKESRGAGVKVAIIDSGIDTAHPDLKGSVVEGTDVSGAGNPQGTKSIGAKPEHGTLVASLLAGRGHGTRPKASPSPTSSKPPAPTVQSMGAGPDGMVGVAPEAQLLSVSTWLGSPNPAGKSDEDQIPEAVRWAVDHGAKVINISLGSSSPDWPQSWDAAFLYAEQKDVVVVAAAGNRGSGNIQVGAPATIPGVVTVAGLDRKNIASQDSSSQGISIAVAAPAEELEGALPGGGYATWSGTSGAAPIVAGVAALIRSKYPDMSAKQVINRIVTTAKDVGEPGRDPLYGFGILDAEKALTATVPEAQSNPLGSISEWIRVHRRGGEPTRKPPAGSGNLMPQPAVSDPAPPVAQGADGLDSALPATLVLGFSALLLAMLVAAVLHVRSVSRRENDGAGSPPSDAATGEAAASAPAEPSAPEPSPSADAAPGREDLSEKTPGGPPAGG</sequence>
<organism evidence="11 12">
    <name type="scientific">Arthrobacter woluwensis</name>
    <dbReference type="NCBI Taxonomy" id="156980"/>
    <lineage>
        <taxon>Bacteria</taxon>
        <taxon>Bacillati</taxon>
        <taxon>Actinomycetota</taxon>
        <taxon>Actinomycetes</taxon>
        <taxon>Micrococcales</taxon>
        <taxon>Micrococcaceae</taxon>
        <taxon>Arthrobacter</taxon>
    </lineage>
</organism>
<proteinExistence type="inferred from homology"/>
<dbReference type="PROSITE" id="PS51892">
    <property type="entry name" value="SUBTILASE"/>
    <property type="match status" value="1"/>
</dbReference>
<evidence type="ECO:0000313" key="11">
    <source>
        <dbReference type="EMBL" id="SEC46294.1"/>
    </source>
</evidence>
<feature type="region of interest" description="Disordered" evidence="7">
    <location>
        <begin position="121"/>
        <end position="155"/>
    </location>
</feature>
<evidence type="ECO:0000256" key="5">
    <source>
        <dbReference type="PROSITE-ProRule" id="PRU01240"/>
    </source>
</evidence>
<keyword evidence="2 5" id="KW-0645">Protease</keyword>
<feature type="active site" description="Charge relay system" evidence="5">
    <location>
        <position position="110"/>
    </location>
</feature>
<dbReference type="RefSeq" id="WP_082724161.1">
    <property type="nucleotide sequence ID" value="NZ_FNSN01000003.1"/>
</dbReference>
<keyword evidence="8" id="KW-1133">Transmembrane helix</keyword>
<dbReference type="EMBL" id="FNSN01000003">
    <property type="protein sequence ID" value="SEC46294.1"/>
    <property type="molecule type" value="Genomic_DNA"/>
</dbReference>
<reference evidence="11 12" key="1">
    <citation type="submission" date="2016-10" db="EMBL/GenBank/DDBJ databases">
        <authorList>
            <person name="de Groot N.N."/>
        </authorList>
    </citation>
    <scope>NUCLEOTIDE SEQUENCE [LARGE SCALE GENOMIC DNA]</scope>
    <source>
        <strain evidence="11 12">DSM 10495</strain>
    </source>
</reference>
<dbReference type="InterPro" id="IPR036852">
    <property type="entry name" value="Peptidase_S8/S53_dom_sf"/>
</dbReference>
<comment type="similarity">
    <text evidence="1 5 6">Belongs to the peptidase S8 family.</text>
</comment>
<evidence type="ECO:0000256" key="6">
    <source>
        <dbReference type="RuleBase" id="RU003355"/>
    </source>
</evidence>
<keyword evidence="4 5" id="KW-0720">Serine protease</keyword>
<feature type="chain" id="PRO_5039111446" evidence="9">
    <location>
        <begin position="35"/>
        <end position="501"/>
    </location>
</feature>
<dbReference type="PANTHER" id="PTHR43806">
    <property type="entry name" value="PEPTIDASE S8"/>
    <property type="match status" value="1"/>
</dbReference>
<keyword evidence="9" id="KW-0732">Signal</keyword>
<evidence type="ECO:0000256" key="7">
    <source>
        <dbReference type="SAM" id="MobiDB-lite"/>
    </source>
</evidence>
<dbReference type="AlphaFoldDB" id="A0A1H4SQM2"/>
<dbReference type="STRING" id="156980.SAMN04489745_2933"/>
<evidence type="ECO:0000256" key="8">
    <source>
        <dbReference type="SAM" id="Phobius"/>
    </source>
</evidence>
<evidence type="ECO:0000256" key="3">
    <source>
        <dbReference type="ARBA" id="ARBA00022801"/>
    </source>
</evidence>
<feature type="region of interest" description="Disordered" evidence="7">
    <location>
        <begin position="445"/>
        <end position="501"/>
    </location>
</feature>
<evidence type="ECO:0000256" key="1">
    <source>
        <dbReference type="ARBA" id="ARBA00011073"/>
    </source>
</evidence>
<dbReference type="PRINTS" id="PR00723">
    <property type="entry name" value="SUBTILISIN"/>
</dbReference>
<dbReference type="PROSITE" id="PS00136">
    <property type="entry name" value="SUBTILASE_ASP"/>
    <property type="match status" value="1"/>
</dbReference>
<dbReference type="InterPro" id="IPR023827">
    <property type="entry name" value="Peptidase_S8_Asp-AS"/>
</dbReference>
<feature type="region of interest" description="Disordered" evidence="7">
    <location>
        <begin position="86"/>
        <end position="108"/>
    </location>
</feature>
<feature type="region of interest" description="Disordered" evidence="7">
    <location>
        <begin position="379"/>
        <end position="407"/>
    </location>
</feature>
<evidence type="ECO:0000313" key="12">
    <source>
        <dbReference type="Proteomes" id="UP000182652"/>
    </source>
</evidence>
<dbReference type="InterPro" id="IPR050131">
    <property type="entry name" value="Peptidase_S8_subtilisin-like"/>
</dbReference>
<evidence type="ECO:0000256" key="2">
    <source>
        <dbReference type="ARBA" id="ARBA00022670"/>
    </source>
</evidence>
<feature type="signal peptide" evidence="9">
    <location>
        <begin position="1"/>
        <end position="34"/>
    </location>
</feature>
<dbReference type="Gene3D" id="3.40.50.200">
    <property type="entry name" value="Peptidase S8/S53 domain"/>
    <property type="match status" value="1"/>
</dbReference>
<keyword evidence="12" id="KW-1185">Reference proteome</keyword>
<dbReference type="InterPro" id="IPR000209">
    <property type="entry name" value="Peptidase_S8/S53_dom"/>
</dbReference>
<keyword evidence="3 5" id="KW-0378">Hydrolase</keyword>
<keyword evidence="8" id="KW-0812">Transmembrane</keyword>
<dbReference type="GO" id="GO:0004252">
    <property type="term" value="F:serine-type endopeptidase activity"/>
    <property type="evidence" value="ECO:0007669"/>
    <property type="project" value="UniProtKB-UniRule"/>
</dbReference>
<evidence type="ECO:0000259" key="10">
    <source>
        <dbReference type="Pfam" id="PF00082"/>
    </source>
</evidence>